<evidence type="ECO:0000256" key="4">
    <source>
        <dbReference type="ARBA" id="ARBA00022763"/>
    </source>
</evidence>
<comment type="subunit">
    <text evidence="10">Component of the FACT complex.</text>
</comment>
<proteinExistence type="inferred from homology"/>
<dbReference type="InterPro" id="IPR040258">
    <property type="entry name" value="Spt16"/>
</dbReference>
<dbReference type="InterPro" id="IPR029149">
    <property type="entry name" value="Creatin/AminoP/Spt16_N"/>
</dbReference>
<dbReference type="GO" id="GO:0006368">
    <property type="term" value="P:transcription elongation by RNA polymerase II"/>
    <property type="evidence" value="ECO:0007669"/>
    <property type="project" value="TreeGrafter"/>
</dbReference>
<dbReference type="FunFam" id="2.30.29.150:FF:000002">
    <property type="entry name" value="FACT complex subunit SPT16"/>
    <property type="match status" value="1"/>
</dbReference>
<feature type="domain" description="FACT complex subunit SPT16 N-terminal lobe" evidence="12">
    <location>
        <begin position="1"/>
        <end position="108"/>
    </location>
</feature>
<dbReference type="AlphaFoldDB" id="A0A642UTB0"/>
<comment type="subcellular location">
    <subcellularLocation>
        <location evidence="10">Nucleus</location>
    </subcellularLocation>
    <subcellularLocation>
        <location evidence="10">Chromosome</location>
    </subcellularLocation>
</comment>
<evidence type="ECO:0000259" key="14">
    <source>
        <dbReference type="SMART" id="SM01287"/>
    </source>
</evidence>
<dbReference type="FunFam" id="2.30.29.210:FF:000001">
    <property type="entry name" value="FACT complex subunit spt16"/>
    <property type="match status" value="1"/>
</dbReference>
<dbReference type="Pfam" id="PF08512">
    <property type="entry name" value="Rttp106-like_middle"/>
    <property type="match status" value="1"/>
</dbReference>
<dbReference type="InterPro" id="IPR013719">
    <property type="entry name" value="RTT106/SPT16-like_middle_dom"/>
</dbReference>
<keyword evidence="16" id="KW-1185">Reference proteome</keyword>
<keyword evidence="6" id="KW-0175">Coiled coil</keyword>
<dbReference type="InterPro" id="IPR048969">
    <property type="entry name" value="FACT_SPT16_C"/>
</dbReference>
<keyword evidence="8 10" id="KW-0234">DNA repair</keyword>
<comment type="similarity">
    <text evidence="1 10">Belongs to the peptidase M24 family. SPT16 subfamily.</text>
</comment>
<protein>
    <recommendedName>
        <fullName evidence="10">FACT complex subunit</fullName>
    </recommendedName>
</protein>
<organism evidence="15 16">
    <name type="scientific">Trichomonascus ciferrii</name>
    <dbReference type="NCBI Taxonomy" id="44093"/>
    <lineage>
        <taxon>Eukaryota</taxon>
        <taxon>Fungi</taxon>
        <taxon>Dikarya</taxon>
        <taxon>Ascomycota</taxon>
        <taxon>Saccharomycotina</taxon>
        <taxon>Dipodascomycetes</taxon>
        <taxon>Dipodascales</taxon>
        <taxon>Trichomonascaceae</taxon>
        <taxon>Trichomonascus</taxon>
        <taxon>Trichomonascus ciferrii complex</taxon>
    </lineage>
</organism>
<dbReference type="PANTHER" id="PTHR13980">
    <property type="entry name" value="CDC68 RELATED"/>
    <property type="match status" value="1"/>
</dbReference>
<keyword evidence="7 10" id="KW-0804">Transcription</keyword>
<dbReference type="GO" id="GO:0035101">
    <property type="term" value="C:FACT complex"/>
    <property type="evidence" value="ECO:0007669"/>
    <property type="project" value="UniProtKB-UniRule"/>
</dbReference>
<keyword evidence="5 10" id="KW-0805">Transcription regulation</keyword>
<name>A0A642UTB0_9ASCO</name>
<keyword evidence="2 10" id="KW-0158">Chromosome</keyword>
<feature type="compositionally biased region" description="Basic and acidic residues" evidence="11">
    <location>
        <begin position="385"/>
        <end position="396"/>
    </location>
</feature>
<dbReference type="EMBL" id="SWFS01000466">
    <property type="protein sequence ID" value="KAA8902490.1"/>
    <property type="molecule type" value="Genomic_DNA"/>
</dbReference>
<evidence type="ECO:0000256" key="9">
    <source>
        <dbReference type="ARBA" id="ARBA00023242"/>
    </source>
</evidence>
<dbReference type="Gene3D" id="2.30.29.150">
    <property type="match status" value="1"/>
</dbReference>
<accession>A0A642UTB0</accession>
<dbReference type="Pfam" id="PF00557">
    <property type="entry name" value="Peptidase_M24"/>
    <property type="match status" value="1"/>
</dbReference>
<dbReference type="InterPro" id="IPR033825">
    <property type="entry name" value="Spt16_M24"/>
</dbReference>
<dbReference type="SMART" id="SM01285">
    <property type="entry name" value="FACT-Spt16_Nlob"/>
    <property type="match status" value="1"/>
</dbReference>
<dbReference type="GO" id="GO:0006260">
    <property type="term" value="P:DNA replication"/>
    <property type="evidence" value="ECO:0007669"/>
    <property type="project" value="UniProtKB-KW"/>
</dbReference>
<dbReference type="Pfam" id="PF21091">
    <property type="entry name" value="SPT16_C"/>
    <property type="match status" value="1"/>
</dbReference>
<dbReference type="CDD" id="cd01091">
    <property type="entry name" value="CDC68-like"/>
    <property type="match status" value="1"/>
</dbReference>
<comment type="caution">
    <text evidence="15">The sequence shown here is derived from an EMBL/GenBank/DDBJ whole genome shotgun (WGS) entry which is preliminary data.</text>
</comment>
<dbReference type="FunFam" id="3.90.230.10:FF:000005">
    <property type="entry name" value="FACT complex subunit spt16"/>
    <property type="match status" value="1"/>
</dbReference>
<keyword evidence="4 10" id="KW-0227">DNA damage</keyword>
<dbReference type="PANTHER" id="PTHR13980:SF15">
    <property type="entry name" value="FACT COMPLEX SUBUNIT SPT16"/>
    <property type="match status" value="1"/>
</dbReference>
<dbReference type="Gene3D" id="2.30.29.30">
    <property type="entry name" value="Pleckstrin-homology domain (PH domain)/Phosphotyrosine-binding domain (PTB)"/>
    <property type="match status" value="1"/>
</dbReference>
<dbReference type="GO" id="GO:0010468">
    <property type="term" value="P:regulation of gene expression"/>
    <property type="evidence" value="ECO:0007669"/>
    <property type="project" value="UniProtKB-ARBA"/>
</dbReference>
<evidence type="ECO:0000256" key="2">
    <source>
        <dbReference type="ARBA" id="ARBA00022454"/>
    </source>
</evidence>
<keyword evidence="9 10" id="KW-0539">Nucleus</keyword>
<dbReference type="Pfam" id="PF14826">
    <property type="entry name" value="FACT-Spt16_Nlob"/>
    <property type="match status" value="1"/>
</dbReference>
<dbReference type="Proteomes" id="UP000761534">
    <property type="component" value="Unassembled WGS sequence"/>
</dbReference>
<feature type="region of interest" description="Disordered" evidence="11">
    <location>
        <begin position="385"/>
        <end position="450"/>
    </location>
</feature>
<dbReference type="InterPro" id="IPR013953">
    <property type="entry name" value="FACT_SPT16_M"/>
</dbReference>
<dbReference type="Pfam" id="PF08644">
    <property type="entry name" value="SPT16"/>
    <property type="match status" value="1"/>
</dbReference>
<evidence type="ECO:0000256" key="6">
    <source>
        <dbReference type="ARBA" id="ARBA00023054"/>
    </source>
</evidence>
<evidence type="ECO:0000259" key="13">
    <source>
        <dbReference type="SMART" id="SM01286"/>
    </source>
</evidence>
<feature type="region of interest" description="Disordered" evidence="11">
    <location>
        <begin position="876"/>
        <end position="954"/>
    </location>
</feature>
<dbReference type="SMART" id="SM01286">
    <property type="entry name" value="SPT16"/>
    <property type="match status" value="1"/>
</dbReference>
<dbReference type="VEuPathDB" id="FungiDB:TRICI_005851"/>
<comment type="function">
    <text evidence="10">Component of the FACT complex, a general chromatin factor that acts to reorganize nucleosomes. The FACT complex is involved in multiple processes that require DNA as a template such as mRNA elongation, DNA replication and DNA repair. During transcription elongation the FACT complex acts as a histone chaperone that both destabilizes and restores nucleosomal structure. It facilitates the passage of RNA polymerase II and transcription by promoting the dissociation of one histone H2A-H2B dimer from the nucleosome, then subsequently promotes the reestablishment of the nucleosome following the passage of RNA polymerase II.</text>
</comment>
<dbReference type="SUPFAM" id="SSF55920">
    <property type="entry name" value="Creatinase/aminopeptidase"/>
    <property type="match status" value="1"/>
</dbReference>
<dbReference type="Pfam" id="PF24824">
    <property type="entry name" value="PH_SPT16"/>
    <property type="match status" value="1"/>
</dbReference>
<evidence type="ECO:0000256" key="5">
    <source>
        <dbReference type="ARBA" id="ARBA00023015"/>
    </source>
</evidence>
<gene>
    <name evidence="15" type="ORF">TRICI_005851</name>
</gene>
<evidence type="ECO:0000259" key="12">
    <source>
        <dbReference type="SMART" id="SM01285"/>
    </source>
</evidence>
<dbReference type="SMART" id="SM01287">
    <property type="entry name" value="Rtt106"/>
    <property type="match status" value="1"/>
</dbReference>
<evidence type="ECO:0000256" key="3">
    <source>
        <dbReference type="ARBA" id="ARBA00022705"/>
    </source>
</evidence>
<feature type="compositionally biased region" description="Basic and acidic residues" evidence="11">
    <location>
        <begin position="934"/>
        <end position="954"/>
    </location>
</feature>
<keyword evidence="3 10" id="KW-0235">DNA replication</keyword>
<dbReference type="InterPro" id="IPR036005">
    <property type="entry name" value="Creatinase/aminopeptidase-like"/>
</dbReference>
<reference evidence="15" key="1">
    <citation type="journal article" date="2019" name="G3 (Bethesda)">
        <title>Genome Assemblies of Two Rare Opportunistic Yeast Pathogens: Diutina rugosa (syn. Candida rugosa) and Trichomonascus ciferrii (syn. Candida ciferrii).</title>
        <authorList>
            <person name="Mixao V."/>
            <person name="Saus E."/>
            <person name="Hansen A.P."/>
            <person name="Lass-Florl C."/>
            <person name="Gabaldon T."/>
        </authorList>
    </citation>
    <scope>NUCLEOTIDE SEQUENCE</scope>
    <source>
        <strain evidence="15">CBS 4856</strain>
    </source>
</reference>
<sequence>MVIIGKSDPENPTAMLITKDKTVILTGQAKARHLEPIKGNDVTILSRNKDGEHNKKLFDNFIEEISKAGDTVGVLQKDKFEGNFITEWKQVYDNCGKNFTEVDVASALSHAMEVKDEEELRTIRNASKASAKLMSNYFADKMSRFIDEEKSVTHSRFSEDVENKIDDQKYFKEMKLNDLDPAQLDWCYSPIIQSGGKFDLRASALSDDNNLHAGVILCSLGLRYKSYCSNIGRTYLIDPTKEQEQNYELLLQVQKKVIESIKDGAVCSDVYKAAVEFVKEKNPDMEQRFMKNVGWGIGIEFKDSSAILNAKNTHALRDGMTLNVVVGFSDIPNPDAKASGSKDKTYSLILADTVKVGYDESVVFTDSDKGKGNISYYFKQDDDEKKPAKVKAEKTGGAKSAILRSKLRGETREKPDDTNEKRRQMHQKELHEKLQRAGEEKYADGSGGTDNTDKAVFKKFESYKRDTQLPLSVKDLKVTVDTKAQTIIIPINGRPVPFHINAYKNGSKNEEGEYVFLRLNFHSPGQVSGKKDEMPFEDPNAHFLRSITLRSRDTERMHDVFKKIQDLKKEAVKRENEKKELEDVVQQDKLIEMRKERPKRLDSVFVRPGPEGKRVAGSLEIHQNGIRYQSPVQSDHKIDLLFSNIQHLFFQPCDQELIVIIHCHLKNPIMVGKKKTQDVQFYREAADMAFDETGNRKRRYRYGDEDELEQEQEERRRRQALNHEFKNFSERISEQSSKAGRHVDVDTPFRQLGFHGVPFRSNVLCQPTTDCLVQLIDPPFLVVNLQEVELVHLERVQFGLKQFDMRFIFKDYNKPVTHINSIPMDQLDGVRDWLNEMDLPFHEGPVNLNWTSIMKTVAADPHDFFANGGWSFLSLEEGEGSEEEVSEESDFAPSDFNPSDESEEEEEEDAYSEEESGSEEEFDDEESGEDWDELDAKAAKEDKMSKDDSKKRKR</sequence>
<dbReference type="Gene3D" id="2.30.29.210">
    <property type="entry name" value="FACT complex subunit Spt16p/Cdc68p"/>
    <property type="match status" value="1"/>
</dbReference>
<feature type="domain" description="FACT complex subunit SPT16 middle" evidence="13">
    <location>
        <begin position="478"/>
        <end position="628"/>
    </location>
</feature>
<evidence type="ECO:0000256" key="1">
    <source>
        <dbReference type="ARBA" id="ARBA00010779"/>
    </source>
</evidence>
<dbReference type="GO" id="GO:0031491">
    <property type="term" value="F:nucleosome binding"/>
    <property type="evidence" value="ECO:0007669"/>
    <property type="project" value="TreeGrafter"/>
</dbReference>
<dbReference type="OrthoDB" id="10251642at2759"/>
<evidence type="ECO:0000256" key="10">
    <source>
        <dbReference type="RuleBase" id="RU367052"/>
    </source>
</evidence>
<feature type="compositionally biased region" description="Basic and acidic residues" evidence="11">
    <location>
        <begin position="407"/>
        <end position="443"/>
    </location>
</feature>
<dbReference type="FunFam" id="2.30.29.30:FF:000017">
    <property type="entry name" value="FACT complex subunit SPT16"/>
    <property type="match status" value="1"/>
</dbReference>
<dbReference type="InterPro" id="IPR000994">
    <property type="entry name" value="Pept_M24"/>
</dbReference>
<feature type="compositionally biased region" description="Acidic residues" evidence="11">
    <location>
        <begin position="898"/>
        <end position="933"/>
    </location>
</feature>
<feature type="compositionally biased region" description="Acidic residues" evidence="11">
    <location>
        <begin position="876"/>
        <end position="890"/>
    </location>
</feature>
<evidence type="ECO:0000256" key="7">
    <source>
        <dbReference type="ARBA" id="ARBA00023163"/>
    </source>
</evidence>
<feature type="domain" description="Histone chaperone RTT106/FACT complex subunit SPT16-like middle" evidence="14">
    <location>
        <begin position="754"/>
        <end position="844"/>
    </location>
</feature>
<evidence type="ECO:0000256" key="11">
    <source>
        <dbReference type="SAM" id="MobiDB-lite"/>
    </source>
</evidence>
<dbReference type="Gene3D" id="3.40.350.10">
    <property type="entry name" value="Creatinase/prolidase N-terminal domain"/>
    <property type="match status" value="1"/>
</dbReference>
<dbReference type="InterPro" id="IPR011993">
    <property type="entry name" value="PH-like_dom_sf"/>
</dbReference>
<dbReference type="InterPro" id="IPR056595">
    <property type="entry name" value="Fact-SPT16_PH"/>
</dbReference>
<evidence type="ECO:0000313" key="15">
    <source>
        <dbReference type="EMBL" id="KAA8902490.1"/>
    </source>
</evidence>
<dbReference type="Gene3D" id="3.90.230.10">
    <property type="entry name" value="Creatinase/methionine aminopeptidase superfamily"/>
    <property type="match status" value="1"/>
</dbReference>
<dbReference type="InterPro" id="IPR029148">
    <property type="entry name" value="FACT-SPT16_Nlobe"/>
</dbReference>
<evidence type="ECO:0000313" key="16">
    <source>
        <dbReference type="Proteomes" id="UP000761534"/>
    </source>
</evidence>
<evidence type="ECO:0000256" key="8">
    <source>
        <dbReference type="ARBA" id="ARBA00023204"/>
    </source>
</evidence>
<dbReference type="GO" id="GO:0006281">
    <property type="term" value="P:DNA repair"/>
    <property type="evidence" value="ECO:0007669"/>
    <property type="project" value="UniProtKB-UniRule"/>
</dbReference>